<dbReference type="EC" id="2.1.1.266" evidence="1"/>
<feature type="binding site" evidence="1">
    <location>
        <position position="18"/>
    </location>
    <ligand>
        <name>S-adenosyl-L-methionine</name>
        <dbReference type="ChEBI" id="CHEBI:59789"/>
    </ligand>
</feature>
<proteinExistence type="inferred from homology"/>
<keyword evidence="1" id="KW-0698">rRNA processing</keyword>
<organism evidence="2 3">
    <name type="scientific">Thermithiobacillus plumbiphilus</name>
    <dbReference type="NCBI Taxonomy" id="1729899"/>
    <lineage>
        <taxon>Bacteria</taxon>
        <taxon>Pseudomonadati</taxon>
        <taxon>Pseudomonadota</taxon>
        <taxon>Acidithiobacillia</taxon>
        <taxon>Acidithiobacillales</taxon>
        <taxon>Thermithiobacillaceae</taxon>
        <taxon>Thermithiobacillus</taxon>
    </lineage>
</organism>
<dbReference type="Pfam" id="PF04378">
    <property type="entry name" value="RsmJ"/>
    <property type="match status" value="1"/>
</dbReference>
<dbReference type="EMBL" id="JBBPCO010000010">
    <property type="protein sequence ID" value="MEK8090240.1"/>
    <property type="molecule type" value="Genomic_DNA"/>
</dbReference>
<comment type="similarity">
    <text evidence="1">Belongs to the RlmJ family.</text>
</comment>
<dbReference type="InterPro" id="IPR007473">
    <property type="entry name" value="RlmJ"/>
</dbReference>
<feature type="binding site" evidence="1">
    <location>
        <position position="94"/>
    </location>
    <ligand>
        <name>S-adenosyl-L-methionine</name>
        <dbReference type="ChEBI" id="CHEBI:59789"/>
    </ligand>
</feature>
<keyword evidence="1" id="KW-0489">Methyltransferase</keyword>
<feature type="binding site" evidence="1">
    <location>
        <position position="41"/>
    </location>
    <ligand>
        <name>S-adenosyl-L-methionine</name>
        <dbReference type="ChEBI" id="CHEBI:59789"/>
    </ligand>
</feature>
<reference evidence="2 3" key="1">
    <citation type="submission" date="2024-04" db="EMBL/GenBank/DDBJ databases">
        <authorList>
            <person name="Abashina T."/>
            <person name="Shaikin A."/>
        </authorList>
    </citation>
    <scope>NUCLEOTIDE SEQUENCE [LARGE SCALE GENOMIC DNA]</scope>
    <source>
        <strain evidence="2 3">AAFK</strain>
    </source>
</reference>
<dbReference type="RefSeq" id="WP_341371295.1">
    <property type="nucleotide sequence ID" value="NZ_JBBPCO010000010.1"/>
</dbReference>
<dbReference type="HAMAP" id="MF_00934">
    <property type="entry name" value="23SrRNA_methyltr_J"/>
    <property type="match status" value="1"/>
</dbReference>
<feature type="active site" description="Proton acceptor" evidence="1">
    <location>
        <position position="158"/>
    </location>
</feature>
<keyword evidence="1" id="KW-0808">Transferase</keyword>
<dbReference type="Proteomes" id="UP001446205">
    <property type="component" value="Unassembled WGS sequence"/>
</dbReference>
<feature type="binding site" evidence="1">
    <location>
        <position position="158"/>
    </location>
    <ligand>
        <name>S-adenosyl-L-methionine</name>
        <dbReference type="ChEBI" id="CHEBI:59789"/>
    </ligand>
</feature>
<feature type="binding site" evidence="1">
    <location>
        <begin position="137"/>
        <end position="138"/>
    </location>
    <ligand>
        <name>S-adenosyl-L-methionine</name>
        <dbReference type="ChEBI" id="CHEBI:59789"/>
    </ligand>
</feature>
<name>A0ABU9DBZ8_9PROT</name>
<sequence length="276" mass="30552">MNYDHSFHAGNLADVFKHLALTFALQAMQRKDKGFVYIDTHAGAGLYGLDAGGEHESGIGALWKQRANLPLAKGYFEAVEALNLGGELRKYPGSPLIARHLLREQDRMVLFESQPLVLQRLSRIIGKTKGAQALQNDGYAGLLAQVPPPEKRGLILIDPPFEARDEFERLTKTLASAWRKWPQGVYLAWYPIKARGLISTFHRKLREAGLPATVIEFLNHPEDKPERLNGSGLVVINPPWQFIDPLLPSLAQIGPQVADPATGSIWSLRVDGWPGG</sequence>
<dbReference type="InterPro" id="IPR029063">
    <property type="entry name" value="SAM-dependent_MTases_sf"/>
</dbReference>
<comment type="subunit">
    <text evidence="1">Monomer.</text>
</comment>
<dbReference type="PANTHER" id="PTHR37426">
    <property type="entry name" value="RIBOSOMAL RNA LARGE SUBUNIT METHYLTRANSFERASE J"/>
    <property type="match status" value="1"/>
</dbReference>
<gene>
    <name evidence="1 2" type="primary">rlmJ</name>
    <name evidence="2" type="ORF">WOB96_10750</name>
</gene>
<accession>A0ABU9DBZ8</accession>
<keyword evidence="1" id="KW-0949">S-adenosyl-L-methionine</keyword>
<feature type="site" description="Interaction with substrate rRNA" evidence="1">
    <location>
        <position position="3"/>
    </location>
</feature>
<comment type="catalytic activity">
    <reaction evidence="1">
        <text>adenosine(2030) in 23S rRNA + S-adenosyl-L-methionine = N(6)-methyladenosine(2030) in 23S rRNA + S-adenosyl-L-homocysteine + H(+)</text>
        <dbReference type="Rhea" id="RHEA:43736"/>
        <dbReference type="Rhea" id="RHEA-COMP:10668"/>
        <dbReference type="Rhea" id="RHEA-COMP:10669"/>
        <dbReference type="ChEBI" id="CHEBI:15378"/>
        <dbReference type="ChEBI" id="CHEBI:57856"/>
        <dbReference type="ChEBI" id="CHEBI:59789"/>
        <dbReference type="ChEBI" id="CHEBI:74411"/>
        <dbReference type="ChEBI" id="CHEBI:74449"/>
        <dbReference type="EC" id="2.1.1.266"/>
    </reaction>
</comment>
<comment type="function">
    <text evidence="1">Specifically methylates the adenine in position 2030 of 23S rRNA.</text>
</comment>
<protein>
    <recommendedName>
        <fullName evidence="1">Ribosomal RNA large subunit methyltransferase J</fullName>
        <ecNumber evidence="1">2.1.1.266</ecNumber>
    </recommendedName>
    <alternativeName>
        <fullName evidence="1">23S rRNA (adenine(2030)-N6)-methyltransferase</fullName>
    </alternativeName>
    <alternativeName>
        <fullName evidence="1">23S rRNA m6A2030 methyltransferase</fullName>
    </alternativeName>
</protein>
<evidence type="ECO:0000256" key="1">
    <source>
        <dbReference type="HAMAP-Rule" id="MF_00934"/>
    </source>
</evidence>
<evidence type="ECO:0000313" key="3">
    <source>
        <dbReference type="Proteomes" id="UP001446205"/>
    </source>
</evidence>
<evidence type="ECO:0000313" key="2">
    <source>
        <dbReference type="EMBL" id="MEK8090240.1"/>
    </source>
</evidence>
<dbReference type="SUPFAM" id="SSF53335">
    <property type="entry name" value="S-adenosyl-L-methionine-dependent methyltransferases"/>
    <property type="match status" value="1"/>
</dbReference>
<dbReference type="PANTHER" id="PTHR37426:SF1">
    <property type="entry name" value="RIBOSOMAL RNA LARGE SUBUNIT METHYLTRANSFERASE J"/>
    <property type="match status" value="1"/>
</dbReference>
<feature type="binding site" evidence="1">
    <location>
        <position position="112"/>
    </location>
    <ligand>
        <name>S-adenosyl-L-methionine</name>
        <dbReference type="ChEBI" id="CHEBI:59789"/>
    </ligand>
</feature>
<keyword evidence="1" id="KW-0694">RNA-binding</keyword>
<dbReference type="Gene3D" id="3.40.50.150">
    <property type="entry name" value="Vaccinia Virus protein VP39"/>
    <property type="match status" value="1"/>
</dbReference>
<comment type="caution">
    <text evidence="2">The sequence shown here is derived from an EMBL/GenBank/DDBJ whole genome shotgun (WGS) entry which is preliminary data.</text>
</comment>
<keyword evidence="3" id="KW-1185">Reference proteome</keyword>